<dbReference type="EMBL" id="KE148150">
    <property type="protein sequence ID" value="EPE07687.1"/>
    <property type="molecule type" value="Genomic_DNA"/>
</dbReference>
<dbReference type="SUPFAM" id="SSF51735">
    <property type="entry name" value="NAD(P)-binding Rossmann-fold domains"/>
    <property type="match status" value="1"/>
</dbReference>
<dbReference type="FunFam" id="3.40.50.720:FF:000191">
    <property type="entry name" value="Methylglyoxal reductase (NADPH-dependent)"/>
    <property type="match status" value="1"/>
</dbReference>
<organism evidence="4 5">
    <name type="scientific">Ophiostoma piceae (strain UAMH 11346)</name>
    <name type="common">Sap stain fungus</name>
    <dbReference type="NCBI Taxonomy" id="1262450"/>
    <lineage>
        <taxon>Eukaryota</taxon>
        <taxon>Fungi</taxon>
        <taxon>Dikarya</taxon>
        <taxon>Ascomycota</taxon>
        <taxon>Pezizomycotina</taxon>
        <taxon>Sordariomycetes</taxon>
        <taxon>Sordariomycetidae</taxon>
        <taxon>Ophiostomatales</taxon>
        <taxon>Ophiostomataceae</taxon>
        <taxon>Ophiostoma</taxon>
    </lineage>
</organism>
<dbReference type="GO" id="GO:0016616">
    <property type="term" value="F:oxidoreductase activity, acting on the CH-OH group of donors, NAD or NADP as acceptor"/>
    <property type="evidence" value="ECO:0007669"/>
    <property type="project" value="TreeGrafter"/>
</dbReference>
<name>S3C4H0_OPHP1</name>
<dbReference type="OMA" id="KNEECWA"/>
<dbReference type="AlphaFoldDB" id="S3C4H0"/>
<dbReference type="InterPro" id="IPR001509">
    <property type="entry name" value="Epimerase_deHydtase"/>
</dbReference>
<dbReference type="STRING" id="1262450.S3C4H0"/>
<evidence type="ECO:0000256" key="1">
    <source>
        <dbReference type="ARBA" id="ARBA00023002"/>
    </source>
</evidence>
<feature type="domain" description="NAD-dependent epimerase/dehydratase" evidence="3">
    <location>
        <begin position="4"/>
        <end position="257"/>
    </location>
</feature>
<keyword evidence="1" id="KW-0560">Oxidoreductase</keyword>
<dbReference type="OrthoDB" id="2735536at2759"/>
<keyword evidence="5" id="KW-1185">Reference proteome</keyword>
<evidence type="ECO:0000259" key="3">
    <source>
        <dbReference type="Pfam" id="PF01370"/>
    </source>
</evidence>
<evidence type="ECO:0000313" key="5">
    <source>
        <dbReference type="Proteomes" id="UP000016923"/>
    </source>
</evidence>
<dbReference type="eggNOG" id="KOG1502">
    <property type="taxonomic scope" value="Eukaryota"/>
</dbReference>
<gene>
    <name evidence="4" type="ORF">F503_00409</name>
</gene>
<evidence type="ECO:0000313" key="4">
    <source>
        <dbReference type="EMBL" id="EPE07687.1"/>
    </source>
</evidence>
<dbReference type="VEuPathDB" id="FungiDB:F503_00409"/>
<reference evidence="4 5" key="1">
    <citation type="journal article" date="2013" name="BMC Genomics">
        <title>The genome and transcriptome of the pine saprophyte Ophiostoma piceae, and a comparison with the bark beetle-associated pine pathogen Grosmannia clavigera.</title>
        <authorList>
            <person name="Haridas S."/>
            <person name="Wang Y."/>
            <person name="Lim L."/>
            <person name="Massoumi Alamouti S."/>
            <person name="Jackman S."/>
            <person name="Docking R."/>
            <person name="Robertson G."/>
            <person name="Birol I."/>
            <person name="Bohlmann J."/>
            <person name="Breuil C."/>
        </authorList>
    </citation>
    <scope>NUCLEOTIDE SEQUENCE [LARGE SCALE GENOMIC DNA]</scope>
    <source>
        <strain evidence="4 5">UAMH 11346</strain>
    </source>
</reference>
<sequence length="344" mass="37784">MTKVLVTGGSGFIAAHIVEQLLAKGHSVVTTVRSEAKAAHIYKAHPELGKDRLQIEIVPELTQPDAFDKTVQIPGIEIVLHTASPFHYRVTDPVKDLVDPAVIGTTGILKSIKKYAPQVRRVVITSSFAAILDNDNWEQPSTLYTEKSWNPVTIEDAKKDPGTGYRASKTLAEQAAWDFIKNEKPNFDLATINPPAVLGPIAHHLESLSGINTSNERIVHALTGVWKKDAKIPEPGVALIWVDVRDVAEAHILAGLEKPELGGHRLFTTEGFFDNQQVLQILQKNFPQYADRLPPAGTAGGLGPKEHFQYDNKETEKLLGIKWISLEKSIVDAVKSLQSLLDKA</sequence>
<dbReference type="Gene3D" id="3.40.50.720">
    <property type="entry name" value="NAD(P)-binding Rossmann-like Domain"/>
    <property type="match status" value="1"/>
</dbReference>
<dbReference type="InterPro" id="IPR036291">
    <property type="entry name" value="NAD(P)-bd_dom_sf"/>
</dbReference>
<evidence type="ECO:0000256" key="2">
    <source>
        <dbReference type="ARBA" id="ARBA00023445"/>
    </source>
</evidence>
<dbReference type="InterPro" id="IPR050425">
    <property type="entry name" value="NAD(P)_dehydrat-like"/>
</dbReference>
<protein>
    <submittedName>
        <fullName evidence="4">Nadph-dependent methylglyoxal reductase gre2</fullName>
    </submittedName>
</protein>
<dbReference type="PANTHER" id="PTHR10366:SF564">
    <property type="entry name" value="STEROL-4-ALPHA-CARBOXYLATE 3-DEHYDROGENASE, DECARBOXYLATING"/>
    <property type="match status" value="1"/>
</dbReference>
<dbReference type="Pfam" id="PF01370">
    <property type="entry name" value="Epimerase"/>
    <property type="match status" value="1"/>
</dbReference>
<accession>S3C4H0</accession>
<dbReference type="Proteomes" id="UP000016923">
    <property type="component" value="Unassembled WGS sequence"/>
</dbReference>
<dbReference type="PANTHER" id="PTHR10366">
    <property type="entry name" value="NAD DEPENDENT EPIMERASE/DEHYDRATASE"/>
    <property type="match status" value="1"/>
</dbReference>
<proteinExistence type="inferred from homology"/>
<comment type="similarity">
    <text evidence="2">Belongs to the NAD(P)-dependent epimerase/dehydratase family. Dihydroflavonol-4-reductase subfamily.</text>
</comment>
<dbReference type="CDD" id="cd05227">
    <property type="entry name" value="AR_SDR_e"/>
    <property type="match status" value="1"/>
</dbReference>
<dbReference type="HOGENOM" id="CLU_007383_9_2_1"/>